<comment type="caution">
    <text evidence="3">The sequence shown here is derived from an EMBL/GenBank/DDBJ whole genome shotgun (WGS) entry which is preliminary data.</text>
</comment>
<keyword evidence="4" id="KW-1185">Reference proteome</keyword>
<feature type="domain" description="N-acetyltransferase" evidence="2">
    <location>
        <begin position="10"/>
        <end position="170"/>
    </location>
</feature>
<dbReference type="PANTHER" id="PTHR13947:SF37">
    <property type="entry name" value="LD18367P"/>
    <property type="match status" value="1"/>
</dbReference>
<evidence type="ECO:0000313" key="4">
    <source>
        <dbReference type="Proteomes" id="UP000251891"/>
    </source>
</evidence>
<proteinExistence type="predicted"/>
<dbReference type="GO" id="GO:0008080">
    <property type="term" value="F:N-acetyltransferase activity"/>
    <property type="evidence" value="ECO:0007669"/>
    <property type="project" value="InterPro"/>
</dbReference>
<name>A0A365GZQ2_9ACTN</name>
<dbReference type="CDD" id="cd04301">
    <property type="entry name" value="NAT_SF"/>
    <property type="match status" value="1"/>
</dbReference>
<evidence type="ECO:0000259" key="2">
    <source>
        <dbReference type="PROSITE" id="PS51186"/>
    </source>
</evidence>
<reference evidence="3 4" key="1">
    <citation type="submission" date="2018-06" db="EMBL/GenBank/DDBJ databases">
        <title>Actinomadura craniellae sp. nov. isolated from marine sponge Craniella sp.</title>
        <authorList>
            <person name="Li L."/>
            <person name="Xu Q.H."/>
            <person name="Lin H.W."/>
            <person name="Lu Y.H."/>
        </authorList>
    </citation>
    <scope>NUCLEOTIDE SEQUENCE [LARGE SCALE GENOMIC DNA]</scope>
    <source>
        <strain evidence="3 4">LHW63021</strain>
    </source>
</reference>
<dbReference type="OrthoDB" id="273614at2"/>
<evidence type="ECO:0000256" key="1">
    <source>
        <dbReference type="ARBA" id="ARBA00022679"/>
    </source>
</evidence>
<organism evidence="3 4">
    <name type="scientific">Actinomadura craniellae</name>
    <dbReference type="NCBI Taxonomy" id="2231787"/>
    <lineage>
        <taxon>Bacteria</taxon>
        <taxon>Bacillati</taxon>
        <taxon>Actinomycetota</taxon>
        <taxon>Actinomycetes</taxon>
        <taxon>Streptosporangiales</taxon>
        <taxon>Thermomonosporaceae</taxon>
        <taxon>Actinomadura</taxon>
    </lineage>
</organism>
<dbReference type="EMBL" id="QLYX01000014">
    <property type="protein sequence ID" value="RAY12248.1"/>
    <property type="molecule type" value="Genomic_DNA"/>
</dbReference>
<dbReference type="PANTHER" id="PTHR13947">
    <property type="entry name" value="GNAT FAMILY N-ACETYLTRANSFERASE"/>
    <property type="match status" value="1"/>
</dbReference>
<dbReference type="Proteomes" id="UP000251891">
    <property type="component" value="Unassembled WGS sequence"/>
</dbReference>
<protein>
    <submittedName>
        <fullName evidence="3">GNAT family N-acetyltransferase</fullName>
    </submittedName>
</protein>
<accession>A0A365GZQ2</accession>
<gene>
    <name evidence="3" type="ORF">DPM19_26395</name>
</gene>
<dbReference type="Gene3D" id="3.40.630.30">
    <property type="match status" value="1"/>
</dbReference>
<dbReference type="InterPro" id="IPR000182">
    <property type="entry name" value="GNAT_dom"/>
</dbReference>
<sequence length="172" mass="18665">MDGSNPPDRATIRLGDRPGDLGTVVAMHGVLYGREEGMDQTMEAYVATGLAEYALARARSGDAAGRLWVAETGTGLAGSIGMTASAEEGAAQLRWFLLDPSARGQGLGRRLRDVALDFARAQGYRSVFLWTIAGLAPAHHLYKEAGFTLTTRHPVRKWGIETFEERYDLPLT</sequence>
<dbReference type="Pfam" id="PF00583">
    <property type="entry name" value="Acetyltransf_1"/>
    <property type="match status" value="1"/>
</dbReference>
<dbReference type="PROSITE" id="PS51186">
    <property type="entry name" value="GNAT"/>
    <property type="match status" value="1"/>
</dbReference>
<dbReference type="SUPFAM" id="SSF55729">
    <property type="entry name" value="Acyl-CoA N-acyltransferases (Nat)"/>
    <property type="match status" value="1"/>
</dbReference>
<keyword evidence="1 3" id="KW-0808">Transferase</keyword>
<dbReference type="InterPro" id="IPR016181">
    <property type="entry name" value="Acyl_CoA_acyltransferase"/>
</dbReference>
<dbReference type="AlphaFoldDB" id="A0A365GZQ2"/>
<dbReference type="InterPro" id="IPR050769">
    <property type="entry name" value="NAT_camello-type"/>
</dbReference>
<dbReference type="RefSeq" id="WP_111870802.1">
    <property type="nucleotide sequence ID" value="NZ_QLYX01000014.1"/>
</dbReference>
<evidence type="ECO:0000313" key="3">
    <source>
        <dbReference type="EMBL" id="RAY12248.1"/>
    </source>
</evidence>